<name>A0A317XGD6_9BASI</name>
<accession>A0A317XGD6</accession>
<keyword evidence="2" id="KW-0472">Membrane</keyword>
<proteinExistence type="predicted"/>
<dbReference type="AlphaFoldDB" id="A0A317XGD6"/>
<feature type="transmembrane region" description="Helical" evidence="2">
    <location>
        <begin position="47"/>
        <end position="69"/>
    </location>
</feature>
<dbReference type="Proteomes" id="UP000246740">
    <property type="component" value="Unassembled WGS sequence"/>
</dbReference>
<evidence type="ECO:0000256" key="2">
    <source>
        <dbReference type="SAM" id="Phobius"/>
    </source>
</evidence>
<protein>
    <submittedName>
        <fullName evidence="3">Uncharacterized protein</fullName>
    </submittedName>
</protein>
<keyword evidence="2" id="KW-1133">Transmembrane helix</keyword>
<gene>
    <name evidence="3" type="ORF">BCV70DRAFT_66316</name>
</gene>
<sequence length="114" mass="12763">MGPSRARKGRRAGPNGKRKKPSQSAGTELQWHSLALAHSMTRDEWRVLVVLFLAVAIIVLYFWAIRLLWVQSRSVKSAATSGSAKLSRAALHCAAVRASLHSCRERRDREREGE</sequence>
<reference evidence="3 4" key="1">
    <citation type="journal article" date="2018" name="Mol. Biol. Evol.">
        <title>Broad Genomic Sampling Reveals a Smut Pathogenic Ancestry of the Fungal Clade Ustilaginomycotina.</title>
        <authorList>
            <person name="Kijpornyongpan T."/>
            <person name="Mondo S.J."/>
            <person name="Barry K."/>
            <person name="Sandor L."/>
            <person name="Lee J."/>
            <person name="Lipzen A."/>
            <person name="Pangilinan J."/>
            <person name="LaButti K."/>
            <person name="Hainaut M."/>
            <person name="Henrissat B."/>
            <person name="Grigoriev I.V."/>
            <person name="Spatafora J.W."/>
            <person name="Aime M.C."/>
        </authorList>
    </citation>
    <scope>NUCLEOTIDE SEQUENCE [LARGE SCALE GENOMIC DNA]</scope>
    <source>
        <strain evidence="3 4">MCA 3645</strain>
    </source>
</reference>
<keyword evidence="4" id="KW-1185">Reference proteome</keyword>
<evidence type="ECO:0000313" key="3">
    <source>
        <dbReference type="EMBL" id="PWY97426.1"/>
    </source>
</evidence>
<feature type="region of interest" description="Disordered" evidence="1">
    <location>
        <begin position="1"/>
        <end position="27"/>
    </location>
</feature>
<dbReference type="InParanoid" id="A0A317XGD6"/>
<evidence type="ECO:0000313" key="4">
    <source>
        <dbReference type="Proteomes" id="UP000246740"/>
    </source>
</evidence>
<dbReference type="EMBL" id="KZ819208">
    <property type="protein sequence ID" value="PWY97426.1"/>
    <property type="molecule type" value="Genomic_DNA"/>
</dbReference>
<keyword evidence="2" id="KW-0812">Transmembrane</keyword>
<feature type="compositionally biased region" description="Basic residues" evidence="1">
    <location>
        <begin position="1"/>
        <end position="21"/>
    </location>
</feature>
<organism evidence="3 4">
    <name type="scientific">Testicularia cyperi</name>
    <dbReference type="NCBI Taxonomy" id="1882483"/>
    <lineage>
        <taxon>Eukaryota</taxon>
        <taxon>Fungi</taxon>
        <taxon>Dikarya</taxon>
        <taxon>Basidiomycota</taxon>
        <taxon>Ustilaginomycotina</taxon>
        <taxon>Ustilaginomycetes</taxon>
        <taxon>Ustilaginales</taxon>
        <taxon>Anthracoideaceae</taxon>
        <taxon>Testicularia</taxon>
    </lineage>
</organism>
<evidence type="ECO:0000256" key="1">
    <source>
        <dbReference type="SAM" id="MobiDB-lite"/>
    </source>
</evidence>